<dbReference type="InterPro" id="IPR011990">
    <property type="entry name" value="TPR-like_helical_dom_sf"/>
</dbReference>
<dbReference type="PROSITE" id="PS50005">
    <property type="entry name" value="TPR"/>
    <property type="match status" value="3"/>
</dbReference>
<keyword evidence="2 3" id="KW-0802">TPR repeat</keyword>
<evidence type="ECO:0000256" key="3">
    <source>
        <dbReference type="PROSITE-ProRule" id="PRU00339"/>
    </source>
</evidence>
<reference evidence="7" key="2">
    <citation type="journal article" date="2017" name="Genome Announc.">
        <title>Draft genome sequence of Paludibacter jiangxiensis NM7(T), a propionate-producing fermentative bacterium.</title>
        <authorList>
            <person name="Qiu Y.-L."/>
            <person name="Tourlousse D.M."/>
            <person name="Matsuura N."/>
            <person name="Ohashi A."/>
            <person name="Sekiguchi Y."/>
        </authorList>
    </citation>
    <scope>NUCLEOTIDE SEQUENCE [LARGE SCALE GENOMIC DNA]</scope>
    <source>
        <strain evidence="7">NM7</strain>
    </source>
</reference>
<dbReference type="AlphaFoldDB" id="A0A170ZVD9"/>
<dbReference type="SMART" id="SM00028">
    <property type="entry name" value="TPR"/>
    <property type="match status" value="11"/>
</dbReference>
<evidence type="ECO:0000256" key="1">
    <source>
        <dbReference type="ARBA" id="ARBA00022737"/>
    </source>
</evidence>
<keyword evidence="5" id="KW-0732">Signal</keyword>
<dbReference type="Pfam" id="PF13432">
    <property type="entry name" value="TPR_16"/>
    <property type="match status" value="1"/>
</dbReference>
<feature type="compositionally biased region" description="Polar residues" evidence="4">
    <location>
        <begin position="374"/>
        <end position="387"/>
    </location>
</feature>
<dbReference type="Pfam" id="PF13181">
    <property type="entry name" value="TPR_8"/>
    <property type="match status" value="1"/>
</dbReference>
<feature type="chain" id="PRO_5007905103" evidence="5">
    <location>
        <begin position="21"/>
        <end position="668"/>
    </location>
</feature>
<dbReference type="SUPFAM" id="SSF48452">
    <property type="entry name" value="TPR-like"/>
    <property type="match status" value="4"/>
</dbReference>
<sequence length="668" mass="76492">MKKKIVSLLFILFSVGTSWSQLNTDRVMAIAQNALYFEDYVLAIQYFNQIISVKPYLPDPYLYRGIAKIQLGDFAGAEADCSSALALNPFIPGAYYARGFSRIKLKELEGAESDLNKYLEYNPVNDDLLRLRIWVYDLQKKYDLALKDIDQLTKKNKDSDLLMDKGQILMEKNDTIGAMTYFTDAIKADSTKCNGWSALATLKMMQHDNSGALHDFDKAIALKSKYAGDYINRGLLNYWNKNYRGAFADYDKAIELDDKSIIAHLNRGMLRSEVGDLNNAVSDFNKVIAAEPENYEALYQRALLNTEIGDYRQATLDFNKIIARYPGFSPAFWGRAKVKQLQHDAKGAYLDQMTAQEIEKKKPRNTVKKEEEPNTQAQMAKSTKSNETKASIFNDVLARGGNPSDEAPKKGGLRGAIQNVNIEISNEPNFVLSYYSKENELKRLGYYFSVIDDYNKQHKLNAKLKITNDEISLTQEMIQMHFQAIDNMTTEINRKPNADAYFVRGINYALVKDYTNAVQDFSKVIELRPDFTMAYFCRANILYKLLDFKLNNPENKEVKSEFKDEKLYKHDFETIAKDYKKVIELAPEFAFARFNLGNLYCQEKDFESAIDIYTEALRSQPDFAEAFFNRGLAYLFLNDAKKANIDLSKAGELGIYQAYNIIKRLNDN</sequence>
<keyword evidence="7" id="KW-1185">Reference proteome</keyword>
<evidence type="ECO:0000256" key="2">
    <source>
        <dbReference type="ARBA" id="ARBA00022803"/>
    </source>
</evidence>
<feature type="signal peptide" evidence="5">
    <location>
        <begin position="1"/>
        <end position="20"/>
    </location>
</feature>
<dbReference type="OrthoDB" id="712930at2"/>
<gene>
    <name evidence="6" type="ORF">PJIAN_3355</name>
</gene>
<evidence type="ECO:0000313" key="7">
    <source>
        <dbReference type="Proteomes" id="UP000076586"/>
    </source>
</evidence>
<evidence type="ECO:0000256" key="5">
    <source>
        <dbReference type="SAM" id="SignalP"/>
    </source>
</evidence>
<organism evidence="6 7">
    <name type="scientific">Paludibacter jiangxiensis</name>
    <dbReference type="NCBI Taxonomy" id="681398"/>
    <lineage>
        <taxon>Bacteria</taxon>
        <taxon>Pseudomonadati</taxon>
        <taxon>Bacteroidota</taxon>
        <taxon>Bacteroidia</taxon>
        <taxon>Bacteroidales</taxon>
        <taxon>Paludibacteraceae</taxon>
        <taxon>Paludibacter</taxon>
    </lineage>
</organism>
<accession>A0A170ZVD9</accession>
<evidence type="ECO:0000313" key="6">
    <source>
        <dbReference type="EMBL" id="GAT63043.1"/>
    </source>
</evidence>
<feature type="repeat" description="TPR" evidence="3">
    <location>
        <begin position="498"/>
        <end position="531"/>
    </location>
</feature>
<dbReference type="PANTHER" id="PTHR44858:SF1">
    <property type="entry name" value="UDP-N-ACETYLGLUCOSAMINE--PEPTIDE N-ACETYLGLUCOSAMINYLTRANSFERASE SPINDLY-RELATED"/>
    <property type="match status" value="1"/>
</dbReference>
<dbReference type="InterPro" id="IPR050498">
    <property type="entry name" value="Ycf3"/>
</dbReference>
<keyword evidence="1" id="KW-0677">Repeat</keyword>
<dbReference type="STRING" id="681398.PJIAN_3355"/>
<proteinExistence type="predicted"/>
<feature type="region of interest" description="Disordered" evidence="4">
    <location>
        <begin position="361"/>
        <end position="387"/>
    </location>
</feature>
<dbReference type="Proteomes" id="UP000076586">
    <property type="component" value="Unassembled WGS sequence"/>
</dbReference>
<evidence type="ECO:0000256" key="4">
    <source>
        <dbReference type="SAM" id="MobiDB-lite"/>
    </source>
</evidence>
<dbReference type="PROSITE" id="PS50293">
    <property type="entry name" value="TPR_REGION"/>
    <property type="match status" value="1"/>
</dbReference>
<dbReference type="InterPro" id="IPR019734">
    <property type="entry name" value="TPR_rpt"/>
</dbReference>
<comment type="caution">
    <text evidence="6">The sequence shown here is derived from an EMBL/GenBank/DDBJ whole genome shotgun (WGS) entry which is preliminary data.</text>
</comment>
<feature type="repeat" description="TPR" evidence="3">
    <location>
        <begin position="261"/>
        <end position="294"/>
    </location>
</feature>
<dbReference type="EMBL" id="BDCR01000003">
    <property type="protein sequence ID" value="GAT63043.1"/>
    <property type="molecule type" value="Genomic_DNA"/>
</dbReference>
<protein>
    <submittedName>
        <fullName evidence="6">Tfp pilus assembly protein PilF</fullName>
    </submittedName>
</protein>
<dbReference type="PANTHER" id="PTHR44858">
    <property type="entry name" value="TETRATRICOPEPTIDE REPEAT PROTEIN 6"/>
    <property type="match status" value="1"/>
</dbReference>
<feature type="repeat" description="TPR" evidence="3">
    <location>
        <begin position="590"/>
        <end position="623"/>
    </location>
</feature>
<dbReference type="RefSeq" id="WP_068703877.1">
    <property type="nucleotide sequence ID" value="NZ_BDCR01000003.1"/>
</dbReference>
<dbReference type="Gene3D" id="1.25.40.10">
    <property type="entry name" value="Tetratricopeptide repeat domain"/>
    <property type="match status" value="6"/>
</dbReference>
<reference evidence="7" key="1">
    <citation type="submission" date="2016-04" db="EMBL/GenBank/DDBJ databases">
        <title>Draft genome sequence of Paludibacter jiangxiensis strain NM7.</title>
        <authorList>
            <person name="Qiu Y."/>
            <person name="Matsuura N."/>
            <person name="Ohashi A."/>
            <person name="Tourlousse M.D."/>
            <person name="Sekiguchi Y."/>
        </authorList>
    </citation>
    <scope>NUCLEOTIDE SEQUENCE [LARGE SCALE GENOMIC DNA]</scope>
    <source>
        <strain evidence="7">NM7</strain>
    </source>
</reference>
<name>A0A170ZVD9_9BACT</name>
<dbReference type="Pfam" id="PF13414">
    <property type="entry name" value="TPR_11"/>
    <property type="match status" value="1"/>
</dbReference>